<evidence type="ECO:0000256" key="1">
    <source>
        <dbReference type="ARBA" id="ARBA00001966"/>
    </source>
</evidence>
<evidence type="ECO:0000256" key="7">
    <source>
        <dbReference type="ARBA" id="ARBA00023004"/>
    </source>
</evidence>
<dbReference type="InterPro" id="IPR007197">
    <property type="entry name" value="rSAM"/>
</dbReference>
<evidence type="ECO:0000313" key="13">
    <source>
        <dbReference type="Proteomes" id="UP001139485"/>
    </source>
</evidence>
<comment type="pathway">
    <text evidence="2">Cofactor biosynthesis; coenzyme F0 biosynthesis.</text>
</comment>
<dbReference type="Proteomes" id="UP001139485">
    <property type="component" value="Unassembled WGS sequence"/>
</dbReference>
<evidence type="ECO:0000256" key="3">
    <source>
        <dbReference type="ARBA" id="ARBA00012126"/>
    </source>
</evidence>
<keyword evidence="4" id="KW-0004">4Fe-4S</keyword>
<dbReference type="EMBL" id="JAMOIL010000018">
    <property type="protein sequence ID" value="MCM0621473.1"/>
    <property type="molecule type" value="Genomic_DNA"/>
</dbReference>
<dbReference type="SFLD" id="SFLDG01064">
    <property type="entry name" value="F420__menaquinone_cofactor_bio"/>
    <property type="match status" value="1"/>
</dbReference>
<dbReference type="GO" id="GO:0016765">
    <property type="term" value="F:transferase activity, transferring alkyl or aryl (other than methyl) groups"/>
    <property type="evidence" value="ECO:0007669"/>
    <property type="project" value="InterPro"/>
</dbReference>
<gene>
    <name evidence="12" type="primary">cofG</name>
    <name evidence="12" type="ORF">M8330_14355</name>
</gene>
<dbReference type="RefSeq" id="WP_250827900.1">
    <property type="nucleotide sequence ID" value="NZ_JAMOIL010000018.1"/>
</dbReference>
<evidence type="ECO:0000256" key="10">
    <source>
        <dbReference type="ARBA" id="ARBA00048974"/>
    </source>
</evidence>
<dbReference type="HAMAP" id="MF_01611">
    <property type="entry name" value="FO_synth_sub1"/>
    <property type="match status" value="1"/>
</dbReference>
<dbReference type="CDD" id="cd01335">
    <property type="entry name" value="Radical_SAM"/>
    <property type="match status" value="1"/>
</dbReference>
<dbReference type="PANTHER" id="PTHR43076">
    <property type="entry name" value="FO SYNTHASE (COFH)"/>
    <property type="match status" value="1"/>
</dbReference>
<keyword evidence="8" id="KW-0411">Iron-sulfur</keyword>
<dbReference type="EC" id="4.3.1.32" evidence="3"/>
<keyword evidence="5" id="KW-0949">S-adenosyl-L-methionine</keyword>
<dbReference type="InterPro" id="IPR034405">
    <property type="entry name" value="F420"/>
</dbReference>
<comment type="cofactor">
    <cofactor evidence="1">
        <name>[4Fe-4S] cluster</name>
        <dbReference type="ChEBI" id="CHEBI:49883"/>
    </cofactor>
</comment>
<evidence type="ECO:0000259" key="11">
    <source>
        <dbReference type="PROSITE" id="PS51918"/>
    </source>
</evidence>
<evidence type="ECO:0000256" key="5">
    <source>
        <dbReference type="ARBA" id="ARBA00022691"/>
    </source>
</evidence>
<evidence type="ECO:0000256" key="6">
    <source>
        <dbReference type="ARBA" id="ARBA00022723"/>
    </source>
</evidence>
<dbReference type="SFLD" id="SFLDG01388">
    <property type="entry name" value="7_8-didemethyl-8-hydroxy-5-dea"/>
    <property type="match status" value="1"/>
</dbReference>
<dbReference type="PANTHER" id="PTHR43076:SF1">
    <property type="entry name" value="LIPOYL SYNTHASE 2"/>
    <property type="match status" value="1"/>
</dbReference>
<reference evidence="12" key="1">
    <citation type="submission" date="2022-05" db="EMBL/GenBank/DDBJ databases">
        <authorList>
            <person name="Tuo L."/>
        </authorList>
    </citation>
    <scope>NUCLEOTIDE SEQUENCE</scope>
    <source>
        <strain evidence="12">BSK12Z-4</strain>
    </source>
</reference>
<feature type="domain" description="Radical SAM core" evidence="11">
    <location>
        <begin position="70"/>
        <end position="322"/>
    </location>
</feature>
<dbReference type="NCBIfam" id="NF004884">
    <property type="entry name" value="PRK06245.1"/>
    <property type="match status" value="1"/>
</dbReference>
<accession>A0A9X2IFY0</accession>
<dbReference type="InterPro" id="IPR019939">
    <property type="entry name" value="CofG_family"/>
</dbReference>
<dbReference type="InterPro" id="IPR006638">
    <property type="entry name" value="Elp3/MiaA/NifB-like_rSAM"/>
</dbReference>
<dbReference type="SUPFAM" id="SSF102114">
    <property type="entry name" value="Radical SAM enzymes"/>
    <property type="match status" value="2"/>
</dbReference>
<dbReference type="GO" id="GO:0051539">
    <property type="term" value="F:4 iron, 4 sulfur cluster binding"/>
    <property type="evidence" value="ECO:0007669"/>
    <property type="project" value="UniProtKB-KW"/>
</dbReference>
<comment type="caution">
    <text evidence="12">The sequence shown here is derived from an EMBL/GenBank/DDBJ whole genome shotgun (WGS) entry which is preliminary data.</text>
</comment>
<dbReference type="Pfam" id="PF04055">
    <property type="entry name" value="Radical_SAM"/>
    <property type="match status" value="1"/>
</dbReference>
<dbReference type="GO" id="GO:0046872">
    <property type="term" value="F:metal ion binding"/>
    <property type="evidence" value="ECO:0007669"/>
    <property type="project" value="UniProtKB-KW"/>
</dbReference>
<evidence type="ECO:0000256" key="9">
    <source>
        <dbReference type="ARBA" id="ARBA00023239"/>
    </source>
</evidence>
<dbReference type="NCBIfam" id="TIGR03550">
    <property type="entry name" value="F420_cofG"/>
    <property type="match status" value="1"/>
</dbReference>
<keyword evidence="13" id="KW-1185">Reference proteome</keyword>
<dbReference type="Gene3D" id="3.20.20.70">
    <property type="entry name" value="Aldolase class I"/>
    <property type="match status" value="2"/>
</dbReference>
<dbReference type="AlphaFoldDB" id="A0A9X2IFY0"/>
<comment type="catalytic activity">
    <reaction evidence="10">
        <text>5-amino-5-(4-hydroxybenzyl)-6-(D-ribitylimino)-5,6-dihydrouracil + S-adenosyl-L-methionine = 7,8-didemethyl-8-hydroxy-5-deazariboflavin + 5'-deoxyadenosine + L-methionine + NH4(+) + H(+)</text>
        <dbReference type="Rhea" id="RHEA:55204"/>
        <dbReference type="ChEBI" id="CHEBI:15378"/>
        <dbReference type="ChEBI" id="CHEBI:17319"/>
        <dbReference type="ChEBI" id="CHEBI:28938"/>
        <dbReference type="ChEBI" id="CHEBI:57844"/>
        <dbReference type="ChEBI" id="CHEBI:59789"/>
        <dbReference type="ChEBI" id="CHEBI:59904"/>
        <dbReference type="ChEBI" id="CHEBI:85936"/>
        <dbReference type="EC" id="4.3.1.32"/>
    </reaction>
</comment>
<dbReference type="InterPro" id="IPR058240">
    <property type="entry name" value="rSAM_sf"/>
</dbReference>
<protein>
    <recommendedName>
        <fullName evidence="3">7,8-didemethyl-8-hydroxy-5-deazariboflavin synthase</fullName>
        <ecNumber evidence="3">4.3.1.32</ecNumber>
    </recommendedName>
</protein>
<evidence type="ECO:0000313" key="12">
    <source>
        <dbReference type="EMBL" id="MCM0621473.1"/>
    </source>
</evidence>
<keyword evidence="9 12" id="KW-0456">Lyase</keyword>
<evidence type="ECO:0000256" key="2">
    <source>
        <dbReference type="ARBA" id="ARBA00004712"/>
    </source>
</evidence>
<dbReference type="InterPro" id="IPR013785">
    <property type="entry name" value="Aldolase_TIM"/>
</dbReference>
<dbReference type="SFLD" id="SFLDF00294">
    <property type="entry name" value="7_8-didemethyl-8-hydroxy-5-dea"/>
    <property type="match status" value="1"/>
</dbReference>
<keyword evidence="7" id="KW-0408">Iron</keyword>
<evidence type="ECO:0000256" key="4">
    <source>
        <dbReference type="ARBA" id="ARBA00022485"/>
    </source>
</evidence>
<dbReference type="SFLD" id="SFLDS00029">
    <property type="entry name" value="Radical_SAM"/>
    <property type="match status" value="1"/>
</dbReference>
<keyword evidence="6" id="KW-0479">Metal-binding</keyword>
<evidence type="ECO:0000256" key="8">
    <source>
        <dbReference type="ARBA" id="ARBA00023014"/>
    </source>
</evidence>
<dbReference type="PROSITE" id="PS51918">
    <property type="entry name" value="RADICAL_SAM"/>
    <property type="match status" value="1"/>
</dbReference>
<dbReference type="GO" id="GO:0044689">
    <property type="term" value="F:7,8-didemethyl-8-hydroxy-5-deazariboflavin synthase activity"/>
    <property type="evidence" value="ECO:0007669"/>
    <property type="project" value="UniProtKB-EC"/>
</dbReference>
<dbReference type="SMART" id="SM00729">
    <property type="entry name" value="Elp3"/>
    <property type="match status" value="1"/>
</dbReference>
<organism evidence="12 13">
    <name type="scientific">Nocardioides bruguierae</name>
    <dbReference type="NCBI Taxonomy" id="2945102"/>
    <lineage>
        <taxon>Bacteria</taxon>
        <taxon>Bacillati</taxon>
        <taxon>Actinomycetota</taxon>
        <taxon>Actinomycetes</taxon>
        <taxon>Propionibacteriales</taxon>
        <taxon>Nocardioidaceae</taxon>
        <taxon>Nocardioides</taxon>
    </lineage>
</organism>
<sequence length="797" mass="84315">MAPQLPVVLAPDLPEVGDALGRAEAAGSLTDPRDAEALLAARGEHLDRLLALAGRVRDAGLEAAGRPGVLTYSRKVFLPLTHLCRDRCHYCVFVQSPARLRAQGIAPYMSAEEVLEVARGGAALGCKEALLTLGDRPEDRWPEARAWLDEHGYASTLDYVGDMARLVLRETGLLPHLNPGVLTWSEMQLLKDAAPSMGMMLETTSTRLWAEPGQPHHLSPDKEPAVRLRVLEDAGQAGVPFTTGVLLGIGETPAERVEAMLALRDSHARHGHLQEVIVQNFRAKSTTAMRHRDDLDASEHAAAVAVTRLVLGPGMRVQAPPNLADPEELALLVRAGIDDWGGISPLTPDHVNPERPWPEVEALAERCAGLGFALRERLTTHPSYLRAARDAAGGPGAQWVDDRLLPVVLAMADADGLALDDAVAGRSPEGPSPAPRAAAPAVLTSEVGDLLRAAERGPSSLDDAGYTRLLAADGADLERLTALADEVRRDRVGETVTYVVNRNLDPLLAPARLTALTEEAAALGATEVCVQGLPPVDGGAEAYLAIVRAITSVTGPHGTPVHLHAFRPAEVLDGARRAGVDVPTWLRRLREAGVGTVPGTAARILDDDVRAVLSGGTDVPVADWLASIETAHAAGLRSTATIVYGHVESPAQQVAHLRTLAGVQERTGGFTELIAMPFVPAQSPVPVDTSVPGGRPGPTLRETRALHAVARLLLDGRISHLQAAWPKLGVRGAQHVLTGGADDLGGVLLDGVLDPGAGPERGRQLTPRDLERIAAEVGRPVAQRTTLYDRVAPLVAG</sequence>
<name>A0A9X2IFY0_9ACTN</name>
<proteinExistence type="inferred from homology"/>